<dbReference type="Proteomes" id="UP000053424">
    <property type="component" value="Unassembled WGS sequence"/>
</dbReference>
<accession>A0A0C2XK77</accession>
<evidence type="ECO:0000313" key="2">
    <source>
        <dbReference type="Proteomes" id="UP000053424"/>
    </source>
</evidence>
<proteinExistence type="predicted"/>
<dbReference type="STRING" id="686832.A0A0C2XK77"/>
<gene>
    <name evidence="1" type="ORF">M413DRAFT_246898</name>
</gene>
<dbReference type="HOGENOM" id="CLU_020999_4_0_1"/>
<name>A0A0C2XK77_HEBCY</name>
<evidence type="ECO:0000313" key="1">
    <source>
        <dbReference type="EMBL" id="KIM38143.1"/>
    </source>
</evidence>
<reference evidence="1 2" key="1">
    <citation type="submission" date="2014-04" db="EMBL/GenBank/DDBJ databases">
        <authorList>
            <consortium name="DOE Joint Genome Institute"/>
            <person name="Kuo A."/>
            <person name="Gay G."/>
            <person name="Dore J."/>
            <person name="Kohler A."/>
            <person name="Nagy L.G."/>
            <person name="Floudas D."/>
            <person name="Copeland A."/>
            <person name="Barry K.W."/>
            <person name="Cichocki N."/>
            <person name="Veneault-Fourrey C."/>
            <person name="LaButti K."/>
            <person name="Lindquist E.A."/>
            <person name="Lipzen A."/>
            <person name="Lundell T."/>
            <person name="Morin E."/>
            <person name="Murat C."/>
            <person name="Sun H."/>
            <person name="Tunlid A."/>
            <person name="Henrissat B."/>
            <person name="Grigoriev I.V."/>
            <person name="Hibbett D.S."/>
            <person name="Martin F."/>
            <person name="Nordberg H.P."/>
            <person name="Cantor M.N."/>
            <person name="Hua S.X."/>
        </authorList>
    </citation>
    <scope>NUCLEOTIDE SEQUENCE [LARGE SCALE GENOMIC DNA]</scope>
    <source>
        <strain evidence="2">h7</strain>
    </source>
</reference>
<sequence length="487" mass="55318">MLGLPPEIQGEIFASAHRDNSDDRALLLPVEVTLTHVCSGWRNIAMNLPILWMAFKFDASPFSDSPLIKLKKYLLRCQSLLKVYLFRSKTKLLELYFDLYDCQEWDSDCDALFAQLLAIAAAHARRWRRFSLFTLTVRSEFIERFEQVNAPNLEYFAMCLGSDLHRIKDPEDIRPSVLIEGAPKLSVIRIDTTSHFHSLPPLSNVTTLTIQDTAEANEHLYSFRTFRSILMIPTLTNLSIESCGPEDLQSLGDPDLLPRIVMPSLKTLRMTEDYDVLGILSLLDAPLLETLVLHDLDLKALYIGHANVDKITPFQNLNTIALLDSYYDRDPSSGDDGFPLVIMMLNKLACCATHIVISSLHNPLWINSDPNLLDFDKHDWPQLKCITLDVSSADGDDPFRFIKNIGRSPHSLTIRVSEPLLEHRSKAESDSWTRLEKICKLEAMKVGDLTMNGYWPVPGGIFHEDGNFPCVRWGESIRTRGPLEFDE</sequence>
<keyword evidence="2" id="KW-1185">Reference proteome</keyword>
<organism evidence="1 2">
    <name type="scientific">Hebeloma cylindrosporum</name>
    <dbReference type="NCBI Taxonomy" id="76867"/>
    <lineage>
        <taxon>Eukaryota</taxon>
        <taxon>Fungi</taxon>
        <taxon>Dikarya</taxon>
        <taxon>Basidiomycota</taxon>
        <taxon>Agaricomycotina</taxon>
        <taxon>Agaricomycetes</taxon>
        <taxon>Agaricomycetidae</taxon>
        <taxon>Agaricales</taxon>
        <taxon>Agaricineae</taxon>
        <taxon>Hymenogastraceae</taxon>
        <taxon>Hebeloma</taxon>
    </lineage>
</organism>
<dbReference type="EMBL" id="KN831792">
    <property type="protein sequence ID" value="KIM38143.1"/>
    <property type="molecule type" value="Genomic_DNA"/>
</dbReference>
<reference evidence="2" key="2">
    <citation type="submission" date="2015-01" db="EMBL/GenBank/DDBJ databases">
        <title>Evolutionary Origins and Diversification of the Mycorrhizal Mutualists.</title>
        <authorList>
            <consortium name="DOE Joint Genome Institute"/>
            <consortium name="Mycorrhizal Genomics Consortium"/>
            <person name="Kohler A."/>
            <person name="Kuo A."/>
            <person name="Nagy L.G."/>
            <person name="Floudas D."/>
            <person name="Copeland A."/>
            <person name="Barry K.W."/>
            <person name="Cichocki N."/>
            <person name="Veneault-Fourrey C."/>
            <person name="LaButti K."/>
            <person name="Lindquist E.A."/>
            <person name="Lipzen A."/>
            <person name="Lundell T."/>
            <person name="Morin E."/>
            <person name="Murat C."/>
            <person name="Riley R."/>
            <person name="Ohm R."/>
            <person name="Sun H."/>
            <person name="Tunlid A."/>
            <person name="Henrissat B."/>
            <person name="Grigoriev I.V."/>
            <person name="Hibbett D.S."/>
            <person name="Martin F."/>
        </authorList>
    </citation>
    <scope>NUCLEOTIDE SEQUENCE [LARGE SCALE GENOMIC DNA]</scope>
    <source>
        <strain evidence="2">h7</strain>
    </source>
</reference>
<protein>
    <recommendedName>
        <fullName evidence="3">F-box domain-containing protein</fullName>
    </recommendedName>
</protein>
<dbReference type="AlphaFoldDB" id="A0A0C2XK77"/>
<dbReference type="OrthoDB" id="3266451at2759"/>
<evidence type="ECO:0008006" key="3">
    <source>
        <dbReference type="Google" id="ProtNLM"/>
    </source>
</evidence>